<keyword evidence="4" id="KW-1185">Reference proteome</keyword>
<name>A0A562V8P9_9BACT</name>
<keyword evidence="1" id="KW-0802">TPR repeat</keyword>
<accession>A0A562V8P9</accession>
<dbReference type="InterPro" id="IPR019734">
    <property type="entry name" value="TPR_rpt"/>
</dbReference>
<evidence type="ECO:0000256" key="1">
    <source>
        <dbReference type="PROSITE-ProRule" id="PRU00339"/>
    </source>
</evidence>
<dbReference type="PROSITE" id="PS51257">
    <property type="entry name" value="PROKAR_LIPOPROTEIN"/>
    <property type="match status" value="1"/>
</dbReference>
<organism evidence="3 4">
    <name type="scientific">Geobacter argillaceus</name>
    <dbReference type="NCBI Taxonomy" id="345631"/>
    <lineage>
        <taxon>Bacteria</taxon>
        <taxon>Pseudomonadati</taxon>
        <taxon>Thermodesulfobacteriota</taxon>
        <taxon>Desulfuromonadia</taxon>
        <taxon>Geobacterales</taxon>
        <taxon>Geobacteraceae</taxon>
        <taxon>Geobacter</taxon>
    </lineage>
</organism>
<protein>
    <submittedName>
        <fullName evidence="3">Uncharacterized protein</fullName>
    </submittedName>
</protein>
<gene>
    <name evidence="3" type="ORF">JN12_03457</name>
</gene>
<keyword evidence="2" id="KW-0732">Signal</keyword>
<dbReference type="EMBL" id="VLLN01000029">
    <property type="protein sequence ID" value="TWJ14285.1"/>
    <property type="molecule type" value="Genomic_DNA"/>
</dbReference>
<feature type="chain" id="PRO_5021889559" evidence="2">
    <location>
        <begin position="26"/>
        <end position="956"/>
    </location>
</feature>
<sequence>MKGRMRVLGGVAVTCLLLVLLAACGGGGAGGGGDKTTLKGMVEFPAATVAKSVDKMVEATDVTVEAYDLNGNKLTSVKPQYDDTLSVKKYQFEIKDLPTGVDYILKAKKGSQVVKKIVAKDDVKPGVVEAQNVNTVSTAAVVVAEQKLKAVAGPGFKLGETALPAKVSVDTISSRLSTDVKPAALEYKIQTLTLGNLSAIDSADKADLVNLFNMVDAAVKRNVDASSFVNGELTSVTINIVVVVVTDRVAAQGTRTIDSTAAATTATTAATSYTPPAISGGTSAAVDFVGLAKLYMEKQDVANASINYEKALLVDPNNKDAIFGAGITRVIMLTEKPEVRDVITKWGGVAPTANGLISRTSPVGNPFKNYTGLLRKTSGSTTLKSAAMTSEDASRTTAVEVVSAFTELMDRLPKQKAPTKANPKVVTSVPATATSISDLQTVIDNVIIPELKGSLALLAKLEGQSYTFTVTKAMQGNPTYGKDVIITDGEIYAIEALTNGALALLKISTAYNLDVFDYDGNGVRNDYDKLKQDPLKTINQSTFFTLKSDGNAKMTAALDYVKAARDKAEAAYAAVKTRSAGQGAIDLSHWSTTDHTNATDVLAKIKSALTGPPLTITIGNGKQLTFDATKFFTNPLDRSDFPALGYDVAPDATLSATYGKAVAAVRDSTRYVWNGTTSVSTQIKVPVDSNIQPTSDLPDYTLNGILPNNTAANNVAGFNGILPMLGGAVLTGKTGDYYWNVVTDGTSIYATAYQGGGGYDIMKIDPATGVVTTFATGGTNSYIYGLIRYNNGFYVLRPESQSTTTAPNTYTTYLKLYPVTISNSTYSVSSTPAGSLALPANSWVNSAVGDGTDIYYLSGTWSNGAYQSEVHKWSNLTTDTKLFSTTERSHFLGFWNNYLYLNKSKYDMQGKITFTAGNVNPGVIVNGYFYEISDGKLLKYAGKPDGTAAKLLSNFF</sequence>
<proteinExistence type="predicted"/>
<feature type="repeat" description="TPR" evidence="1">
    <location>
        <begin position="285"/>
        <end position="318"/>
    </location>
</feature>
<reference evidence="3 4" key="1">
    <citation type="submission" date="2019-07" db="EMBL/GenBank/DDBJ databases">
        <title>Genomic Encyclopedia of Archaeal and Bacterial Type Strains, Phase II (KMG-II): from individual species to whole genera.</title>
        <authorList>
            <person name="Goeker M."/>
        </authorList>
    </citation>
    <scope>NUCLEOTIDE SEQUENCE [LARGE SCALE GENOMIC DNA]</scope>
    <source>
        <strain evidence="3 4">ATCC BAA-1139</strain>
    </source>
</reference>
<comment type="caution">
    <text evidence="3">The sequence shown here is derived from an EMBL/GenBank/DDBJ whole genome shotgun (WGS) entry which is preliminary data.</text>
</comment>
<dbReference type="Proteomes" id="UP000319449">
    <property type="component" value="Unassembled WGS sequence"/>
</dbReference>
<evidence type="ECO:0000256" key="2">
    <source>
        <dbReference type="SAM" id="SignalP"/>
    </source>
</evidence>
<dbReference type="PROSITE" id="PS50005">
    <property type="entry name" value="TPR"/>
    <property type="match status" value="1"/>
</dbReference>
<evidence type="ECO:0000313" key="3">
    <source>
        <dbReference type="EMBL" id="TWJ14285.1"/>
    </source>
</evidence>
<feature type="signal peptide" evidence="2">
    <location>
        <begin position="1"/>
        <end position="25"/>
    </location>
</feature>
<evidence type="ECO:0000313" key="4">
    <source>
        <dbReference type="Proteomes" id="UP000319449"/>
    </source>
</evidence>
<dbReference type="AlphaFoldDB" id="A0A562V8P9"/>